<keyword evidence="2" id="KW-1185">Reference proteome</keyword>
<organism evidence="1 2">
    <name type="scientific">Batillaria attramentaria</name>
    <dbReference type="NCBI Taxonomy" id="370345"/>
    <lineage>
        <taxon>Eukaryota</taxon>
        <taxon>Metazoa</taxon>
        <taxon>Spiralia</taxon>
        <taxon>Lophotrochozoa</taxon>
        <taxon>Mollusca</taxon>
        <taxon>Gastropoda</taxon>
        <taxon>Caenogastropoda</taxon>
        <taxon>Sorbeoconcha</taxon>
        <taxon>Cerithioidea</taxon>
        <taxon>Batillariidae</taxon>
        <taxon>Batillaria</taxon>
    </lineage>
</organism>
<gene>
    <name evidence="1" type="ORF">BaRGS_00022754</name>
</gene>
<dbReference type="Proteomes" id="UP001519460">
    <property type="component" value="Unassembled WGS sequence"/>
</dbReference>
<comment type="caution">
    <text evidence="1">The sequence shown here is derived from an EMBL/GenBank/DDBJ whole genome shotgun (WGS) entry which is preliminary data.</text>
</comment>
<evidence type="ECO:0000313" key="2">
    <source>
        <dbReference type="Proteomes" id="UP001519460"/>
    </source>
</evidence>
<protein>
    <submittedName>
        <fullName evidence="1">Uncharacterized protein</fullName>
    </submittedName>
</protein>
<accession>A0ABD0KG23</accession>
<evidence type="ECO:0000313" key="1">
    <source>
        <dbReference type="EMBL" id="KAK7486002.1"/>
    </source>
</evidence>
<dbReference type="AlphaFoldDB" id="A0ABD0KG23"/>
<reference evidence="1 2" key="1">
    <citation type="journal article" date="2023" name="Sci. Data">
        <title>Genome assembly of the Korean intertidal mud-creeper Batillaria attramentaria.</title>
        <authorList>
            <person name="Patra A.K."/>
            <person name="Ho P.T."/>
            <person name="Jun S."/>
            <person name="Lee S.J."/>
            <person name="Kim Y."/>
            <person name="Won Y.J."/>
        </authorList>
    </citation>
    <scope>NUCLEOTIDE SEQUENCE [LARGE SCALE GENOMIC DNA]</scope>
    <source>
        <strain evidence="1">Wonlab-2016</strain>
    </source>
</reference>
<dbReference type="EMBL" id="JACVVK020000185">
    <property type="protein sequence ID" value="KAK7486002.1"/>
    <property type="molecule type" value="Genomic_DNA"/>
</dbReference>
<proteinExistence type="predicted"/>
<name>A0ABD0KG23_9CAEN</name>
<sequence>MAVGAFCLHCRLTGAHSNYEPRERGMINPKLPLKACCQPMKQNQCLHDSELCAFPEGLFPFAKSQHALRPRGRKSIKKCGLELRVKKRLTAMAWVWRNLDMTVARPVIL</sequence>